<feature type="compositionally biased region" description="Basic and acidic residues" evidence="1">
    <location>
        <begin position="1"/>
        <end position="12"/>
    </location>
</feature>
<feature type="compositionally biased region" description="Acidic residues" evidence="1">
    <location>
        <begin position="190"/>
        <end position="207"/>
    </location>
</feature>
<comment type="caution">
    <text evidence="2">The sequence shown here is derived from an EMBL/GenBank/DDBJ whole genome shotgun (WGS) entry which is preliminary data.</text>
</comment>
<feature type="compositionally biased region" description="Basic and acidic residues" evidence="1">
    <location>
        <begin position="234"/>
        <end position="266"/>
    </location>
</feature>
<feature type="compositionally biased region" description="Basic and acidic residues" evidence="1">
    <location>
        <begin position="175"/>
        <end position="189"/>
    </location>
</feature>
<dbReference type="RefSeq" id="WP_179788936.1">
    <property type="nucleotide sequence ID" value="NZ_BAAARR010000023.1"/>
</dbReference>
<feature type="region of interest" description="Disordered" evidence="1">
    <location>
        <begin position="124"/>
        <end position="266"/>
    </location>
</feature>
<keyword evidence="3" id="KW-1185">Reference proteome</keyword>
<dbReference type="EMBL" id="JACBZH010000001">
    <property type="protein sequence ID" value="NYH91344.1"/>
    <property type="molecule type" value="Genomic_DNA"/>
</dbReference>
<accession>A0A852ZEL1</accession>
<evidence type="ECO:0000313" key="3">
    <source>
        <dbReference type="Proteomes" id="UP000579605"/>
    </source>
</evidence>
<feature type="region of interest" description="Disordered" evidence="1">
    <location>
        <begin position="1"/>
        <end position="24"/>
    </location>
</feature>
<evidence type="ECO:0000256" key="1">
    <source>
        <dbReference type="SAM" id="MobiDB-lite"/>
    </source>
</evidence>
<organism evidence="2 3">
    <name type="scientific">Actinopolymorpha rutila</name>
    <dbReference type="NCBI Taxonomy" id="446787"/>
    <lineage>
        <taxon>Bacteria</taxon>
        <taxon>Bacillati</taxon>
        <taxon>Actinomycetota</taxon>
        <taxon>Actinomycetes</taxon>
        <taxon>Propionibacteriales</taxon>
        <taxon>Actinopolymorphaceae</taxon>
        <taxon>Actinopolymorpha</taxon>
    </lineage>
</organism>
<feature type="compositionally biased region" description="Basic and acidic residues" evidence="1">
    <location>
        <begin position="208"/>
        <end position="223"/>
    </location>
</feature>
<proteinExistence type="predicted"/>
<reference evidence="2 3" key="1">
    <citation type="submission" date="2020-07" db="EMBL/GenBank/DDBJ databases">
        <title>Sequencing the genomes of 1000 actinobacteria strains.</title>
        <authorList>
            <person name="Klenk H.-P."/>
        </authorList>
    </citation>
    <scope>NUCLEOTIDE SEQUENCE [LARGE SCALE GENOMIC DNA]</scope>
    <source>
        <strain evidence="2 3">DSM 18448</strain>
    </source>
</reference>
<dbReference type="Proteomes" id="UP000579605">
    <property type="component" value="Unassembled WGS sequence"/>
</dbReference>
<evidence type="ECO:0000313" key="2">
    <source>
        <dbReference type="EMBL" id="NYH91344.1"/>
    </source>
</evidence>
<dbReference type="AlphaFoldDB" id="A0A852ZEL1"/>
<feature type="compositionally biased region" description="Acidic residues" evidence="1">
    <location>
        <begin position="164"/>
        <end position="174"/>
    </location>
</feature>
<sequence>MNDSDSGRRSGLEDANAQDWLGSNQDPDVLLSVPDLGVDKITLTVEDLQADVDLHARVLQVVDLHVGAHASLGKVDLEIDNVHAQAMLKVKLDKVAEVVDRVLRTIDNNPEIVTSLTAPVGRGVEELGRGAGEGVRALGRGSSSGTEDAASGEPTAEKAPSVETDYDVDYDESDRDAGDVDEGERRTESDRDESDRDEFDRDESDRDESDRHGGDVDEGERRTEHRRRSAHQAGRTEPDRRGEKKRDRRDRDEIRSRRRRRESEGC</sequence>
<name>A0A852ZEL1_9ACTN</name>
<gene>
    <name evidence="2" type="ORF">F4554_003982</name>
</gene>
<protein>
    <submittedName>
        <fullName evidence="2">Uncharacterized protein</fullName>
    </submittedName>
</protein>